<dbReference type="EMBL" id="BKCJ011185327">
    <property type="protein sequence ID" value="GFD00514.1"/>
    <property type="molecule type" value="Genomic_DNA"/>
</dbReference>
<reference evidence="1" key="1">
    <citation type="journal article" date="2019" name="Sci. Rep.">
        <title>Draft genome of Tanacetum cinerariifolium, the natural source of mosquito coil.</title>
        <authorList>
            <person name="Yamashiro T."/>
            <person name="Shiraishi A."/>
            <person name="Satake H."/>
            <person name="Nakayama K."/>
        </authorList>
    </citation>
    <scope>NUCLEOTIDE SEQUENCE</scope>
</reference>
<dbReference type="AlphaFoldDB" id="A0A699SUU6"/>
<accession>A0A699SUU6</accession>
<sequence length="119" mass="14101">MSFDDLYNKLRSLELDIRIGHNYGVKAAAAPIYSAFVRASSSGSKPDYSDQQNQDMIYEDFDQVDQMEMEELDLKWQLAMLSLRINRFEKKEGRKMNYNNKQPARFDRRKARCYKCLQL</sequence>
<proteinExistence type="predicted"/>
<comment type="caution">
    <text evidence="1">The sequence shown here is derived from an EMBL/GenBank/DDBJ whole genome shotgun (WGS) entry which is preliminary data.</text>
</comment>
<protein>
    <submittedName>
        <fullName evidence="1">Ribonuclease H-like domain-containing protein</fullName>
    </submittedName>
</protein>
<name>A0A699SUU6_TANCI</name>
<gene>
    <name evidence="1" type="ORF">Tci_872483</name>
</gene>
<evidence type="ECO:0000313" key="1">
    <source>
        <dbReference type="EMBL" id="GFD00514.1"/>
    </source>
</evidence>
<organism evidence="1">
    <name type="scientific">Tanacetum cinerariifolium</name>
    <name type="common">Dalmatian daisy</name>
    <name type="synonym">Chrysanthemum cinerariifolium</name>
    <dbReference type="NCBI Taxonomy" id="118510"/>
    <lineage>
        <taxon>Eukaryota</taxon>
        <taxon>Viridiplantae</taxon>
        <taxon>Streptophyta</taxon>
        <taxon>Embryophyta</taxon>
        <taxon>Tracheophyta</taxon>
        <taxon>Spermatophyta</taxon>
        <taxon>Magnoliopsida</taxon>
        <taxon>eudicotyledons</taxon>
        <taxon>Gunneridae</taxon>
        <taxon>Pentapetalae</taxon>
        <taxon>asterids</taxon>
        <taxon>campanulids</taxon>
        <taxon>Asterales</taxon>
        <taxon>Asteraceae</taxon>
        <taxon>Asteroideae</taxon>
        <taxon>Anthemideae</taxon>
        <taxon>Anthemidinae</taxon>
        <taxon>Tanacetum</taxon>
    </lineage>
</organism>